<dbReference type="EC" id="1.6.2.4" evidence="8"/>
<keyword evidence="4" id="KW-0288">FMN</keyword>
<evidence type="ECO:0000256" key="7">
    <source>
        <dbReference type="ARBA" id="ARBA00023002"/>
    </source>
</evidence>
<dbReference type="Pfam" id="PF00667">
    <property type="entry name" value="FAD_binding_1"/>
    <property type="match status" value="1"/>
</dbReference>
<comment type="caution">
    <text evidence="13">The sequence shown here is derived from an EMBL/GenBank/DDBJ whole genome shotgun (WGS) entry which is preliminary data.</text>
</comment>
<dbReference type="Gene3D" id="3.40.30.10">
    <property type="entry name" value="Glutaredoxin"/>
    <property type="match status" value="1"/>
</dbReference>
<dbReference type="InterPro" id="IPR029039">
    <property type="entry name" value="Flavoprotein-like_sf"/>
</dbReference>
<dbReference type="PROSITE" id="PS50902">
    <property type="entry name" value="FLAVODOXIN_LIKE"/>
    <property type="match status" value="1"/>
</dbReference>
<evidence type="ECO:0000256" key="8">
    <source>
        <dbReference type="ARBA" id="ARBA00023797"/>
    </source>
</evidence>
<dbReference type="Proteomes" id="UP000654075">
    <property type="component" value="Unassembled WGS sequence"/>
</dbReference>
<dbReference type="InterPro" id="IPR039261">
    <property type="entry name" value="FNR_nucleotide-bd"/>
</dbReference>
<dbReference type="InterPro" id="IPR017938">
    <property type="entry name" value="Riboflavin_synthase-like_b-brl"/>
</dbReference>
<sequence length="878" mass="94470">MAAAQMPDSAQSAVVQAGGDCQELQQLHIYFGSQTGTAEGFARDLGDDAASYGMNVQVHDLEGFCPRSFASDVRVAIFILATAGEGEPTDNAAGLHRWMLKVTPEASLTDLTFAVFGLGDRTHANFNPMGKLTDGAMERLGGRRLCKLGEGDDSDDIVRDFQAWTSQLLWPALEKLLGVSVSTGGEHLGSESHLPDPVLRVSANVSTLPPEGPGKPADVLARFYFQAEQVRVTGVSELRQSPSPEEGLSTVQVDLDLSAAPGVLAGYVAAGTLELLPENSPQDVAAVLPLLGISEAAKPGDIGDLDCCITFVPVADGELRKPFPTPCSLRHALTRYCDLRRAPTRQMLTVLQPTLQSAAARERVARLLADRVAMRLLQHEALAVSQVEFWAAFGVERLDLSAFLLHCPRQRPRPFTVASSPLASSSRLSLCVSLTSHLEQDPSPLEQLAGLLQARGIDLCQWPERPARWFGLGSKWLCTQLRPGDSVLARIRPSASRLPSRDVPVMMVAAGAGVAPFRAFWQELSAAETARTSPAVLFFGCRHPDIDWIYRSEMTAAAASKPSNAELPGKASLAELAVAFSRRGEEGIYDPSGCCGEHVQDQLSARGAYIRSWFQGHGVMYICGSNQMAQGVLEGVSKVLEGGDLELQRLKAEGQVVVESWGEAPKLPPELAAHGFRAAGQSEAESQEAKVATLRLARSRVVWHSMRSSLEVVTVLLSGCGQPERQVEKEKEKPFNGARMDEESGSEAGPSAVIAPQSLSDFSVSDDVYLVEFYHPLCGTCQEFAETFAALKLALGSSLKTVKVSIEDAAGEKIAQEVGATDEGIPNLRLFYKKSEIKGALVMANEDPLPSASDLKARIQRMLGGPKDRYFKSGSEEV</sequence>
<dbReference type="GO" id="GO:0050660">
    <property type="term" value="F:flavin adenine dinucleotide binding"/>
    <property type="evidence" value="ECO:0007669"/>
    <property type="project" value="TreeGrafter"/>
</dbReference>
<dbReference type="InterPro" id="IPR001709">
    <property type="entry name" value="Flavoprot_Pyr_Nucl_cyt_Rdtase"/>
</dbReference>
<dbReference type="Pfam" id="PF00258">
    <property type="entry name" value="Flavodoxin_1"/>
    <property type="match status" value="1"/>
</dbReference>
<dbReference type="GO" id="GO:0005829">
    <property type="term" value="C:cytosol"/>
    <property type="evidence" value="ECO:0007669"/>
    <property type="project" value="TreeGrafter"/>
</dbReference>
<feature type="domain" description="Thioredoxin" evidence="11">
    <location>
        <begin position="716"/>
        <end position="864"/>
    </location>
</feature>
<feature type="domain" description="Flavodoxin-like" evidence="10">
    <location>
        <begin position="27"/>
        <end position="169"/>
    </location>
</feature>
<dbReference type="SUPFAM" id="SSF52833">
    <property type="entry name" value="Thioredoxin-like"/>
    <property type="match status" value="1"/>
</dbReference>
<dbReference type="Gene3D" id="3.40.50.360">
    <property type="match status" value="1"/>
</dbReference>
<protein>
    <recommendedName>
        <fullName evidence="8">NADPH--hemoprotein reductase</fullName>
        <ecNumber evidence="8">1.6.2.4</ecNumber>
    </recommendedName>
</protein>
<evidence type="ECO:0000256" key="2">
    <source>
        <dbReference type="ARBA" id="ARBA00001974"/>
    </source>
</evidence>
<evidence type="ECO:0000313" key="13">
    <source>
        <dbReference type="EMBL" id="CAE8611266.1"/>
    </source>
</evidence>
<keyword evidence="3" id="KW-0285">Flavoprotein</keyword>
<dbReference type="AlphaFoldDB" id="A0A813FEP8"/>
<dbReference type="Gene3D" id="1.20.990.10">
    <property type="entry name" value="NADPH-cytochrome p450 Reductase, Chain A, domain 3"/>
    <property type="match status" value="1"/>
</dbReference>
<dbReference type="InterPro" id="IPR036249">
    <property type="entry name" value="Thioredoxin-like_sf"/>
</dbReference>
<dbReference type="InterPro" id="IPR001433">
    <property type="entry name" value="OxRdtase_FAD/NAD-bd"/>
</dbReference>
<name>A0A813FEP8_POLGL</name>
<dbReference type="InterPro" id="IPR001094">
    <property type="entry name" value="Flavdoxin-like"/>
</dbReference>
<dbReference type="InterPro" id="IPR008254">
    <property type="entry name" value="Flavodoxin/NO_synth"/>
</dbReference>
<evidence type="ECO:0000256" key="5">
    <source>
        <dbReference type="ARBA" id="ARBA00022827"/>
    </source>
</evidence>
<keyword evidence="5" id="KW-0274">FAD</keyword>
<keyword evidence="14" id="KW-1185">Reference proteome</keyword>
<evidence type="ECO:0000313" key="14">
    <source>
        <dbReference type="Proteomes" id="UP000654075"/>
    </source>
</evidence>
<evidence type="ECO:0000259" key="12">
    <source>
        <dbReference type="PROSITE" id="PS51384"/>
    </source>
</evidence>
<evidence type="ECO:0000259" key="11">
    <source>
        <dbReference type="PROSITE" id="PS51352"/>
    </source>
</evidence>
<evidence type="ECO:0000259" key="10">
    <source>
        <dbReference type="PROSITE" id="PS50902"/>
    </source>
</evidence>
<dbReference type="PROSITE" id="PS51384">
    <property type="entry name" value="FAD_FR"/>
    <property type="match status" value="1"/>
</dbReference>
<organism evidence="13 14">
    <name type="scientific">Polarella glacialis</name>
    <name type="common">Dinoflagellate</name>
    <dbReference type="NCBI Taxonomy" id="89957"/>
    <lineage>
        <taxon>Eukaryota</taxon>
        <taxon>Sar</taxon>
        <taxon>Alveolata</taxon>
        <taxon>Dinophyceae</taxon>
        <taxon>Suessiales</taxon>
        <taxon>Suessiaceae</taxon>
        <taxon>Polarella</taxon>
    </lineage>
</organism>
<reference evidence="13" key="1">
    <citation type="submission" date="2021-02" db="EMBL/GenBank/DDBJ databases">
        <authorList>
            <person name="Dougan E. K."/>
            <person name="Rhodes N."/>
            <person name="Thang M."/>
            <person name="Chan C."/>
        </authorList>
    </citation>
    <scope>NUCLEOTIDE SEQUENCE</scope>
</reference>
<dbReference type="SUPFAM" id="SSF52343">
    <property type="entry name" value="Ferredoxin reductase-like, C-terminal NADP-linked domain"/>
    <property type="match status" value="1"/>
</dbReference>
<dbReference type="CDD" id="cd02961">
    <property type="entry name" value="PDI_a_family"/>
    <property type="match status" value="1"/>
</dbReference>
<dbReference type="OrthoDB" id="1688044at2759"/>
<dbReference type="SUPFAM" id="SSF63380">
    <property type="entry name" value="Riboflavin synthase domain-like"/>
    <property type="match status" value="1"/>
</dbReference>
<dbReference type="PANTHER" id="PTHR19384:SF17">
    <property type="entry name" value="NADPH--CYTOCHROME P450 REDUCTASE"/>
    <property type="match status" value="1"/>
</dbReference>
<evidence type="ECO:0000256" key="4">
    <source>
        <dbReference type="ARBA" id="ARBA00022643"/>
    </source>
</evidence>
<keyword evidence="6" id="KW-0521">NADP</keyword>
<comment type="cofactor">
    <cofactor evidence="1">
        <name>FMN</name>
        <dbReference type="ChEBI" id="CHEBI:58210"/>
    </cofactor>
</comment>
<dbReference type="InterPro" id="IPR023173">
    <property type="entry name" value="NADPH_Cyt_P450_Rdtase_alpha"/>
</dbReference>
<evidence type="ECO:0000256" key="6">
    <source>
        <dbReference type="ARBA" id="ARBA00022857"/>
    </source>
</evidence>
<gene>
    <name evidence="13" type="ORF">PGLA1383_LOCUS29068</name>
</gene>
<proteinExistence type="predicted"/>
<dbReference type="Pfam" id="PF00175">
    <property type="entry name" value="NAD_binding_1"/>
    <property type="match status" value="1"/>
</dbReference>
<dbReference type="Gene3D" id="2.40.30.10">
    <property type="entry name" value="Translation factors"/>
    <property type="match status" value="1"/>
</dbReference>
<dbReference type="OMA" id="DANKMAR"/>
<dbReference type="PANTHER" id="PTHR19384">
    <property type="entry name" value="NITRIC OXIDE SYNTHASE-RELATED"/>
    <property type="match status" value="1"/>
</dbReference>
<dbReference type="InterPro" id="IPR013766">
    <property type="entry name" value="Thioredoxin_domain"/>
</dbReference>
<dbReference type="GO" id="GO:0010181">
    <property type="term" value="F:FMN binding"/>
    <property type="evidence" value="ECO:0007669"/>
    <property type="project" value="InterPro"/>
</dbReference>
<keyword evidence="7" id="KW-0560">Oxidoreductase</keyword>
<feature type="compositionally biased region" description="Basic and acidic residues" evidence="9">
    <location>
        <begin position="725"/>
        <end position="742"/>
    </location>
</feature>
<dbReference type="Gene3D" id="3.40.50.80">
    <property type="entry name" value="Nucleotide-binding domain of ferredoxin-NADP reductase (FNR) module"/>
    <property type="match status" value="1"/>
</dbReference>
<evidence type="ECO:0000256" key="3">
    <source>
        <dbReference type="ARBA" id="ARBA00022630"/>
    </source>
</evidence>
<evidence type="ECO:0000256" key="1">
    <source>
        <dbReference type="ARBA" id="ARBA00001917"/>
    </source>
</evidence>
<comment type="cofactor">
    <cofactor evidence="2">
        <name>FAD</name>
        <dbReference type="ChEBI" id="CHEBI:57692"/>
    </cofactor>
</comment>
<dbReference type="EMBL" id="CAJNNV010025016">
    <property type="protein sequence ID" value="CAE8611266.1"/>
    <property type="molecule type" value="Genomic_DNA"/>
</dbReference>
<dbReference type="PRINTS" id="PR00369">
    <property type="entry name" value="FLAVODOXIN"/>
</dbReference>
<dbReference type="InterPro" id="IPR003097">
    <property type="entry name" value="CysJ-like_FAD-binding"/>
</dbReference>
<feature type="region of interest" description="Disordered" evidence="9">
    <location>
        <begin position="724"/>
        <end position="751"/>
    </location>
</feature>
<dbReference type="SUPFAM" id="SSF52218">
    <property type="entry name" value="Flavoproteins"/>
    <property type="match status" value="1"/>
</dbReference>
<dbReference type="PRINTS" id="PR00371">
    <property type="entry name" value="FPNCR"/>
</dbReference>
<accession>A0A813FEP8</accession>
<evidence type="ECO:0000256" key="9">
    <source>
        <dbReference type="SAM" id="MobiDB-lite"/>
    </source>
</evidence>
<dbReference type="InterPro" id="IPR017927">
    <property type="entry name" value="FAD-bd_FR_type"/>
</dbReference>
<feature type="domain" description="FAD-binding FR-type" evidence="12">
    <location>
        <begin position="225"/>
        <end position="500"/>
    </location>
</feature>
<dbReference type="PROSITE" id="PS51352">
    <property type="entry name" value="THIOREDOXIN_2"/>
    <property type="match status" value="1"/>
</dbReference>
<dbReference type="GO" id="GO:0003958">
    <property type="term" value="F:NADPH-hemoprotein reductase activity"/>
    <property type="evidence" value="ECO:0007669"/>
    <property type="project" value="UniProtKB-EC"/>
</dbReference>
<dbReference type="Pfam" id="PF00085">
    <property type="entry name" value="Thioredoxin"/>
    <property type="match status" value="1"/>
</dbReference>